<keyword evidence="4" id="KW-1185">Reference proteome</keyword>
<dbReference type="Pfam" id="PF14832">
    <property type="entry name" value="Tautomerase_3"/>
    <property type="match status" value="1"/>
</dbReference>
<evidence type="ECO:0000313" key="3">
    <source>
        <dbReference type="EMBL" id="EME38372.1"/>
    </source>
</evidence>
<evidence type="ECO:0000313" key="4">
    <source>
        <dbReference type="Proteomes" id="UP000016933"/>
    </source>
</evidence>
<dbReference type="HOGENOM" id="CLU_113367_0_0_1"/>
<gene>
    <name evidence="3" type="ORF">DOTSEDRAFT_181504</name>
</gene>
<protein>
    <recommendedName>
        <fullName evidence="2">Tautomerase cis-CaaD-like domain-containing protein</fullName>
    </recommendedName>
</protein>
<name>N1PBI6_DOTSN</name>
<sequence>MPHWIVFHPPGTFEDEATKGALAKTITSYYTRDGVGMPAFYVVVNFIKTDPSDQWLGGELATSRSSKPFIRIRVTHIHINVADDPKIHAAMVGRLSELLKPHTLDKGYDLEYEIAESKRSLWHINGMNPPEFKSEDEKVWRAENRAVPPEEMEEARRKIGNVNGS</sequence>
<dbReference type="InterPro" id="IPR014347">
    <property type="entry name" value="Tautomerase/MIF_sf"/>
</dbReference>
<accession>N1PBI6</accession>
<dbReference type="OrthoDB" id="2129288at2759"/>
<feature type="domain" description="Tautomerase cis-CaaD-like" evidence="2">
    <location>
        <begin position="1"/>
        <end position="145"/>
    </location>
</feature>
<dbReference type="eggNOG" id="ENOG502SN9D">
    <property type="taxonomic scope" value="Eukaryota"/>
</dbReference>
<dbReference type="OMA" id="MPLWLIY"/>
<dbReference type="Gene3D" id="3.30.429.10">
    <property type="entry name" value="Macrophage Migration Inhibitory Factor"/>
    <property type="match status" value="1"/>
</dbReference>
<dbReference type="Proteomes" id="UP000016933">
    <property type="component" value="Unassembled WGS sequence"/>
</dbReference>
<reference evidence="4" key="1">
    <citation type="journal article" date="2012" name="PLoS Genet.">
        <title>The genomes of the fungal plant pathogens Cladosporium fulvum and Dothistroma septosporum reveal adaptation to different hosts and lifestyles but also signatures of common ancestry.</title>
        <authorList>
            <person name="de Wit P.J.G.M."/>
            <person name="van der Burgt A."/>
            <person name="Oekmen B."/>
            <person name="Stergiopoulos I."/>
            <person name="Abd-Elsalam K.A."/>
            <person name="Aerts A.L."/>
            <person name="Bahkali A.H."/>
            <person name="Beenen H.G."/>
            <person name="Chettri P."/>
            <person name="Cox M.P."/>
            <person name="Datema E."/>
            <person name="de Vries R.P."/>
            <person name="Dhillon B."/>
            <person name="Ganley A.R."/>
            <person name="Griffiths S.A."/>
            <person name="Guo Y."/>
            <person name="Hamelin R.C."/>
            <person name="Henrissat B."/>
            <person name="Kabir M.S."/>
            <person name="Jashni M.K."/>
            <person name="Kema G."/>
            <person name="Klaubauf S."/>
            <person name="Lapidus A."/>
            <person name="Levasseur A."/>
            <person name="Lindquist E."/>
            <person name="Mehrabi R."/>
            <person name="Ohm R.A."/>
            <person name="Owen T.J."/>
            <person name="Salamov A."/>
            <person name="Schwelm A."/>
            <person name="Schijlen E."/>
            <person name="Sun H."/>
            <person name="van den Burg H.A."/>
            <person name="van Ham R.C.H.J."/>
            <person name="Zhang S."/>
            <person name="Goodwin S.B."/>
            <person name="Grigoriev I.V."/>
            <person name="Collemare J."/>
            <person name="Bradshaw R.E."/>
        </authorList>
    </citation>
    <scope>NUCLEOTIDE SEQUENCE [LARGE SCALE GENOMIC DNA]</scope>
    <source>
        <strain evidence="4">NZE10 / CBS 128990</strain>
    </source>
</reference>
<dbReference type="EMBL" id="KB446547">
    <property type="protein sequence ID" value="EME38372.1"/>
    <property type="molecule type" value="Genomic_DNA"/>
</dbReference>
<organism evidence="3 4">
    <name type="scientific">Dothistroma septosporum (strain NZE10 / CBS 128990)</name>
    <name type="common">Red band needle blight fungus</name>
    <name type="synonym">Mycosphaerella pini</name>
    <dbReference type="NCBI Taxonomy" id="675120"/>
    <lineage>
        <taxon>Eukaryota</taxon>
        <taxon>Fungi</taxon>
        <taxon>Dikarya</taxon>
        <taxon>Ascomycota</taxon>
        <taxon>Pezizomycotina</taxon>
        <taxon>Dothideomycetes</taxon>
        <taxon>Dothideomycetidae</taxon>
        <taxon>Mycosphaerellales</taxon>
        <taxon>Mycosphaerellaceae</taxon>
        <taxon>Dothistroma</taxon>
    </lineage>
</organism>
<reference evidence="3 4" key="2">
    <citation type="journal article" date="2012" name="PLoS Pathog.">
        <title>Diverse lifestyles and strategies of plant pathogenesis encoded in the genomes of eighteen Dothideomycetes fungi.</title>
        <authorList>
            <person name="Ohm R.A."/>
            <person name="Feau N."/>
            <person name="Henrissat B."/>
            <person name="Schoch C.L."/>
            <person name="Horwitz B.A."/>
            <person name="Barry K.W."/>
            <person name="Condon B.J."/>
            <person name="Copeland A.C."/>
            <person name="Dhillon B."/>
            <person name="Glaser F."/>
            <person name="Hesse C.N."/>
            <person name="Kosti I."/>
            <person name="LaButti K."/>
            <person name="Lindquist E.A."/>
            <person name="Lucas S."/>
            <person name="Salamov A.A."/>
            <person name="Bradshaw R.E."/>
            <person name="Ciuffetti L."/>
            <person name="Hamelin R.C."/>
            <person name="Kema G.H.J."/>
            <person name="Lawrence C."/>
            <person name="Scott J.A."/>
            <person name="Spatafora J.W."/>
            <person name="Turgeon B.G."/>
            <person name="de Wit P.J.G.M."/>
            <person name="Zhong S."/>
            <person name="Goodwin S.B."/>
            <person name="Grigoriev I.V."/>
        </authorList>
    </citation>
    <scope>NUCLEOTIDE SEQUENCE [LARGE SCALE GENOMIC DNA]</scope>
    <source>
        <strain evidence="4">NZE10 / CBS 128990</strain>
    </source>
</reference>
<evidence type="ECO:0000256" key="1">
    <source>
        <dbReference type="SAM" id="MobiDB-lite"/>
    </source>
</evidence>
<proteinExistence type="predicted"/>
<dbReference type="AlphaFoldDB" id="N1PBI6"/>
<evidence type="ECO:0000259" key="2">
    <source>
        <dbReference type="Pfam" id="PF14832"/>
    </source>
</evidence>
<feature type="region of interest" description="Disordered" evidence="1">
    <location>
        <begin position="144"/>
        <end position="165"/>
    </location>
</feature>
<dbReference type="InterPro" id="IPR028116">
    <property type="entry name" value="Cis-CaaD-like"/>
</dbReference>